<evidence type="ECO:0000256" key="2">
    <source>
        <dbReference type="ARBA" id="ARBA00022475"/>
    </source>
</evidence>
<dbReference type="PANTHER" id="PTHR30572">
    <property type="entry name" value="MEMBRANE COMPONENT OF TRANSPORTER-RELATED"/>
    <property type="match status" value="1"/>
</dbReference>
<feature type="transmembrane region" description="Helical" evidence="6">
    <location>
        <begin position="803"/>
        <end position="830"/>
    </location>
</feature>
<sequence length="883" mass="99259">MNQYDHIVPPKWPRKFLRFFVKKEYLEEIEGDMEEIFRESLEEHSVRKAKRIYAFEALKLFRPILIKNLGGDYRLNHYGMFKNYLKTSLRSLKKNTLFSSINIVGLAIGMSVGILMILLLSELHSFDDFHAQKDNIYRVTSTRTLYGREGNYSTASYYIGSQIDAQIPGVDKVLIMGRDMSADLRTEEKAIPITGFYAPTSFFDFFSFKLKKGNPQTALADPNNIVLTESASKKLFGDADPMGELVSADGHQDFQNGIITGVIEDPPVNSHMQFEALVALKTLDKRAEGQERNFKDNPRDMYNSYVYLVLNESTKTEEVEDAIGKIMNDYNSNAEAPITHRLQPLDTFVTSDTYVNGTGPRFSQRKIYVMIGLTLIVLLSACFNYTNLSLARALRRSKEVGVRKVTGATRFQVFIQFMLEAVILSLIALIAGLGLFFLIRPEFLNLPNPAARGYQMFLLDINYLQLLYFLLFAIGVGCLAGFLPAMFLSKLKARIVFNNASKVKLFSGVNLRRVLIVFQFAMSIGLIMCAVLVHRQYKFALNYDLGFTTEKIVNIRLKGDYANLLENEYSKIPEVVETSKSSVVLGVGSAMLTMIKSEDKSSTVSLLMSEVDERYFNMHEFEILAGSGFLSPLREDESPKYVVVNEAFLKGLNLGSPKEAIGKYVWRGDTRLEILGVVGDFVSITLNINLEDAFGFLQTSKASRYHTLGVKIRSNDLLATMGKLEESYKGLDPVHPFEATFYDDQIALAYQPQKTTYTIISFLAFLAISISTLGLLGMAVYTTESRMKEVSIRKVLGAGISNLMLLLSRSFLVMIAVAGTVAVPITLYLVDNMILNEFLYRAKIGLIEILSGFVIVMVISALTIGWQIRMAAVRNPVDTLRND</sequence>
<feature type="domain" description="MacB-like periplasmic core" evidence="8">
    <location>
        <begin position="99"/>
        <end position="325"/>
    </location>
</feature>
<feature type="transmembrane region" description="Helical" evidence="6">
    <location>
        <begin position="514"/>
        <end position="533"/>
    </location>
</feature>
<keyword evidence="10" id="KW-1185">Reference proteome</keyword>
<feature type="transmembrane region" description="Helical" evidence="6">
    <location>
        <begin position="367"/>
        <end position="388"/>
    </location>
</feature>
<keyword evidence="3 6" id="KW-0812">Transmembrane</keyword>
<evidence type="ECO:0000259" key="7">
    <source>
        <dbReference type="Pfam" id="PF02687"/>
    </source>
</evidence>
<evidence type="ECO:0000256" key="1">
    <source>
        <dbReference type="ARBA" id="ARBA00004651"/>
    </source>
</evidence>
<evidence type="ECO:0000259" key="8">
    <source>
        <dbReference type="Pfam" id="PF12704"/>
    </source>
</evidence>
<keyword evidence="4 6" id="KW-1133">Transmembrane helix</keyword>
<evidence type="ECO:0000313" key="9">
    <source>
        <dbReference type="EMBL" id="MDN5200991.1"/>
    </source>
</evidence>
<proteinExistence type="predicted"/>
<feature type="transmembrane region" description="Helical" evidence="6">
    <location>
        <begin position="842"/>
        <end position="866"/>
    </location>
</feature>
<dbReference type="InterPro" id="IPR050250">
    <property type="entry name" value="Macrolide_Exporter_MacB"/>
</dbReference>
<feature type="transmembrane region" description="Helical" evidence="6">
    <location>
        <begin position="466"/>
        <end position="488"/>
    </location>
</feature>
<dbReference type="Proteomes" id="UP001172082">
    <property type="component" value="Unassembled WGS sequence"/>
</dbReference>
<feature type="transmembrane region" description="Helical" evidence="6">
    <location>
        <begin position="759"/>
        <end position="782"/>
    </location>
</feature>
<organism evidence="9 10">
    <name type="scientific">Splendidivirga corallicola</name>
    <dbReference type="NCBI Taxonomy" id="3051826"/>
    <lineage>
        <taxon>Bacteria</taxon>
        <taxon>Pseudomonadati</taxon>
        <taxon>Bacteroidota</taxon>
        <taxon>Cytophagia</taxon>
        <taxon>Cytophagales</taxon>
        <taxon>Splendidivirgaceae</taxon>
        <taxon>Splendidivirga</taxon>
    </lineage>
</organism>
<evidence type="ECO:0000256" key="6">
    <source>
        <dbReference type="SAM" id="Phobius"/>
    </source>
</evidence>
<dbReference type="RefSeq" id="WP_346751021.1">
    <property type="nucleotide sequence ID" value="NZ_JAUJEA010000002.1"/>
</dbReference>
<dbReference type="InterPro" id="IPR003838">
    <property type="entry name" value="ABC3_permease_C"/>
</dbReference>
<protein>
    <submittedName>
        <fullName evidence="9">ABC transporter permease</fullName>
    </submittedName>
</protein>
<dbReference type="NCBIfam" id="NF038404">
    <property type="entry name" value="perm_prefix_2"/>
    <property type="match status" value="1"/>
</dbReference>
<gene>
    <name evidence="9" type="ORF">QQ008_06455</name>
</gene>
<evidence type="ECO:0000256" key="3">
    <source>
        <dbReference type="ARBA" id="ARBA00022692"/>
    </source>
</evidence>
<dbReference type="InterPro" id="IPR025857">
    <property type="entry name" value="MacB_PCD"/>
</dbReference>
<keyword evidence="5 6" id="KW-0472">Membrane</keyword>
<comment type="subcellular location">
    <subcellularLocation>
        <location evidence="1">Cell membrane</location>
        <topology evidence="1">Multi-pass membrane protein</topology>
    </subcellularLocation>
</comment>
<evidence type="ECO:0000313" key="10">
    <source>
        <dbReference type="Proteomes" id="UP001172082"/>
    </source>
</evidence>
<accession>A0ABT8KJW0</accession>
<dbReference type="Pfam" id="PF02687">
    <property type="entry name" value="FtsX"/>
    <property type="match status" value="1"/>
</dbReference>
<comment type="caution">
    <text evidence="9">The sequence shown here is derived from an EMBL/GenBank/DDBJ whole genome shotgun (WGS) entry which is preliminary data.</text>
</comment>
<feature type="transmembrane region" description="Helical" evidence="6">
    <location>
        <begin position="413"/>
        <end position="439"/>
    </location>
</feature>
<dbReference type="Pfam" id="PF12704">
    <property type="entry name" value="MacB_PCD"/>
    <property type="match status" value="1"/>
</dbReference>
<feature type="domain" description="ABC3 transporter permease C-terminal" evidence="7">
    <location>
        <begin position="373"/>
        <end position="491"/>
    </location>
</feature>
<evidence type="ECO:0000256" key="4">
    <source>
        <dbReference type="ARBA" id="ARBA00022989"/>
    </source>
</evidence>
<reference evidence="9" key="1">
    <citation type="submission" date="2023-06" db="EMBL/GenBank/DDBJ databases">
        <title>Genomic of Parafulvivirga corallium.</title>
        <authorList>
            <person name="Wang G."/>
        </authorList>
    </citation>
    <scope>NUCLEOTIDE SEQUENCE</scope>
    <source>
        <strain evidence="9">BMA10</strain>
    </source>
</reference>
<dbReference type="InterPro" id="IPR047699">
    <property type="entry name" value="Permease_put_prefix"/>
</dbReference>
<evidence type="ECO:0000256" key="5">
    <source>
        <dbReference type="ARBA" id="ARBA00023136"/>
    </source>
</evidence>
<dbReference type="EMBL" id="JAUJEA010000002">
    <property type="protein sequence ID" value="MDN5200991.1"/>
    <property type="molecule type" value="Genomic_DNA"/>
</dbReference>
<dbReference type="PANTHER" id="PTHR30572:SF18">
    <property type="entry name" value="ABC-TYPE MACROLIDE FAMILY EXPORT SYSTEM PERMEASE COMPONENT 2"/>
    <property type="match status" value="1"/>
</dbReference>
<name>A0ABT8KJW0_9BACT</name>
<keyword evidence="2" id="KW-1003">Cell membrane</keyword>
<feature type="transmembrane region" description="Helical" evidence="6">
    <location>
        <begin position="96"/>
        <end position="120"/>
    </location>
</feature>